<dbReference type="InterPro" id="IPR006094">
    <property type="entry name" value="Oxid_FAD_bind_N"/>
</dbReference>
<keyword evidence="5" id="KW-0560">Oxidoreductase</keyword>
<dbReference type="InterPro" id="IPR036864">
    <property type="entry name" value="Zn2-C6_fun-type_DNA-bd_sf"/>
</dbReference>
<dbReference type="EMBL" id="CABFJX010000390">
    <property type="protein sequence ID" value="VTT78036.1"/>
    <property type="molecule type" value="Genomic_DNA"/>
</dbReference>
<evidence type="ECO:0000256" key="6">
    <source>
        <dbReference type="ARBA" id="ARBA00023242"/>
    </source>
</evidence>
<dbReference type="Gene3D" id="4.10.240.10">
    <property type="entry name" value="Zn(2)-C6 fungal-type DNA-binding domain"/>
    <property type="match status" value="1"/>
</dbReference>
<evidence type="ECO:0000313" key="11">
    <source>
        <dbReference type="Proteomes" id="UP000760494"/>
    </source>
</evidence>
<feature type="region of interest" description="Disordered" evidence="7">
    <location>
        <begin position="814"/>
        <end position="843"/>
    </location>
</feature>
<dbReference type="InterPro" id="IPR016169">
    <property type="entry name" value="FAD-bd_PCMH_sub2"/>
</dbReference>
<evidence type="ECO:0000313" key="10">
    <source>
        <dbReference type="EMBL" id="VTT78036.1"/>
    </source>
</evidence>
<evidence type="ECO:0000256" key="2">
    <source>
        <dbReference type="ARBA" id="ARBA00008000"/>
    </source>
</evidence>
<dbReference type="GO" id="GO:0008270">
    <property type="term" value="F:zinc ion binding"/>
    <property type="evidence" value="ECO:0007669"/>
    <property type="project" value="InterPro"/>
</dbReference>
<feature type="region of interest" description="Disordered" evidence="7">
    <location>
        <begin position="554"/>
        <end position="574"/>
    </location>
</feature>
<dbReference type="InterPro" id="IPR016164">
    <property type="entry name" value="FAD-linked_Oxase-like_C"/>
</dbReference>
<evidence type="ECO:0000256" key="3">
    <source>
        <dbReference type="ARBA" id="ARBA00022630"/>
    </source>
</evidence>
<evidence type="ECO:0000256" key="4">
    <source>
        <dbReference type="ARBA" id="ARBA00022827"/>
    </source>
</evidence>
<comment type="similarity">
    <text evidence="2">Belongs to the FAD-binding oxidoreductase/transferase type 4 family.</text>
</comment>
<dbReference type="CDD" id="cd00067">
    <property type="entry name" value="GAL4"/>
    <property type="match status" value="1"/>
</dbReference>
<evidence type="ECO:0000256" key="1">
    <source>
        <dbReference type="ARBA" id="ARBA00001974"/>
    </source>
</evidence>
<proteinExistence type="inferred from homology"/>
<keyword evidence="4" id="KW-0274">FAD</keyword>
<dbReference type="SUPFAM" id="SSF55103">
    <property type="entry name" value="FAD-linked oxidases, C-terminal domain"/>
    <property type="match status" value="1"/>
</dbReference>
<dbReference type="GO" id="GO:0071949">
    <property type="term" value="F:FAD binding"/>
    <property type="evidence" value="ECO:0007669"/>
    <property type="project" value="InterPro"/>
</dbReference>
<dbReference type="AlphaFoldDB" id="A0A9Q9UEE1"/>
<dbReference type="InterPro" id="IPR004113">
    <property type="entry name" value="FAD-bd_oxidored_4_C"/>
</dbReference>
<dbReference type="CDD" id="cd12148">
    <property type="entry name" value="fungal_TF_MHR"/>
    <property type="match status" value="1"/>
</dbReference>
<dbReference type="PANTHER" id="PTHR11748:SF83">
    <property type="entry name" value="DEHYDROGENASE (CYTOCHROME), PUTATIVE (AFU_ORTHOLOGUE AFUA_1G17520)-RELATED"/>
    <property type="match status" value="1"/>
</dbReference>
<dbReference type="SMART" id="SM00066">
    <property type="entry name" value="GAL4"/>
    <property type="match status" value="1"/>
</dbReference>
<dbReference type="PANTHER" id="PTHR11748">
    <property type="entry name" value="D-LACTATE DEHYDROGENASE"/>
    <property type="match status" value="1"/>
</dbReference>
<dbReference type="FunFam" id="3.30.465.10:FF:000014">
    <property type="entry name" value="D-lactate dehydrogenase (Cytochrome), putative"/>
    <property type="match status" value="1"/>
</dbReference>
<evidence type="ECO:0000256" key="5">
    <source>
        <dbReference type="ARBA" id="ARBA00023002"/>
    </source>
</evidence>
<dbReference type="InterPro" id="IPR016166">
    <property type="entry name" value="FAD-bd_PCMH"/>
</dbReference>
<evidence type="ECO:0008006" key="12">
    <source>
        <dbReference type="Google" id="ProtNLM"/>
    </source>
</evidence>
<comment type="cofactor">
    <cofactor evidence="1">
        <name>FAD</name>
        <dbReference type="ChEBI" id="CHEBI:57692"/>
    </cofactor>
</comment>
<keyword evidence="6" id="KW-0539">Nucleus</keyword>
<protein>
    <recommendedName>
        <fullName evidence="12">D-lactate dehydrogenase (Cytochrome)</fullName>
    </recommendedName>
</protein>
<gene>
    <name evidence="10" type="ORF">C2S_10835</name>
</gene>
<organism evidence="10 11">
    <name type="scientific">Fusarium fujikuroi</name>
    <name type="common">Bakanae and foot rot disease fungus</name>
    <name type="synonym">Gibberella fujikuroi</name>
    <dbReference type="NCBI Taxonomy" id="5127"/>
    <lineage>
        <taxon>Eukaryota</taxon>
        <taxon>Fungi</taxon>
        <taxon>Dikarya</taxon>
        <taxon>Ascomycota</taxon>
        <taxon>Pezizomycotina</taxon>
        <taxon>Sordariomycetes</taxon>
        <taxon>Hypocreomycetidae</taxon>
        <taxon>Hypocreales</taxon>
        <taxon>Nectriaceae</taxon>
        <taxon>Fusarium</taxon>
        <taxon>Fusarium fujikuroi species complex</taxon>
    </lineage>
</organism>
<dbReference type="FunFam" id="3.30.70.2740:FF:000001">
    <property type="entry name" value="D-lactate dehydrogenase mitochondrial"/>
    <property type="match status" value="1"/>
</dbReference>
<dbReference type="InterPro" id="IPR036318">
    <property type="entry name" value="FAD-bd_PCMH-like_sf"/>
</dbReference>
<dbReference type="Gene3D" id="3.30.465.10">
    <property type="match status" value="1"/>
</dbReference>
<keyword evidence="3" id="KW-0285">Flavoprotein</keyword>
<dbReference type="SUPFAM" id="SSF56176">
    <property type="entry name" value="FAD-binding/transporter-associated domain-like"/>
    <property type="match status" value="1"/>
</dbReference>
<dbReference type="GO" id="GO:1903457">
    <property type="term" value="P:lactate catabolic process"/>
    <property type="evidence" value="ECO:0007669"/>
    <property type="project" value="TreeGrafter"/>
</dbReference>
<evidence type="ECO:0000256" key="7">
    <source>
        <dbReference type="SAM" id="MobiDB-lite"/>
    </source>
</evidence>
<dbReference type="Gene3D" id="3.30.70.2740">
    <property type="match status" value="1"/>
</dbReference>
<dbReference type="PROSITE" id="PS00463">
    <property type="entry name" value="ZN2_CY6_FUNGAL_1"/>
    <property type="match status" value="1"/>
</dbReference>
<dbReference type="GO" id="GO:0005739">
    <property type="term" value="C:mitochondrion"/>
    <property type="evidence" value="ECO:0007669"/>
    <property type="project" value="TreeGrafter"/>
</dbReference>
<dbReference type="InterPro" id="IPR001138">
    <property type="entry name" value="Zn2Cys6_DnaBD"/>
</dbReference>
<feature type="domain" description="FAD-binding PCMH-type" evidence="9">
    <location>
        <begin position="79"/>
        <end position="256"/>
    </location>
</feature>
<comment type="caution">
    <text evidence="10">The sequence shown here is derived from an EMBL/GenBank/DDBJ whole genome shotgun (WGS) entry which is preliminary data.</text>
</comment>
<dbReference type="SUPFAM" id="SSF57701">
    <property type="entry name" value="Zn2/Cys6 DNA-binding domain"/>
    <property type="match status" value="1"/>
</dbReference>
<dbReference type="GO" id="GO:0004458">
    <property type="term" value="F:D-lactate dehydrogenase (cytochrome) activity"/>
    <property type="evidence" value="ECO:0007669"/>
    <property type="project" value="TreeGrafter"/>
</dbReference>
<evidence type="ECO:0000259" key="8">
    <source>
        <dbReference type="PROSITE" id="PS50048"/>
    </source>
</evidence>
<name>A0A9Q9UEE1_FUSFU</name>
<accession>A0A9Q9UEE1</accession>
<dbReference type="PROSITE" id="PS51387">
    <property type="entry name" value="FAD_PCMH"/>
    <property type="match status" value="1"/>
</dbReference>
<dbReference type="PROSITE" id="PS50048">
    <property type="entry name" value="ZN2_CY6_FUNGAL_2"/>
    <property type="match status" value="1"/>
</dbReference>
<dbReference type="Pfam" id="PF01565">
    <property type="entry name" value="FAD_binding_4"/>
    <property type="match status" value="1"/>
</dbReference>
<feature type="compositionally biased region" description="Polar residues" evidence="7">
    <location>
        <begin position="834"/>
        <end position="843"/>
    </location>
</feature>
<dbReference type="Pfam" id="PF02913">
    <property type="entry name" value="FAD-oxidase_C"/>
    <property type="match status" value="1"/>
</dbReference>
<reference evidence="10" key="1">
    <citation type="submission" date="2019-05" db="EMBL/GenBank/DDBJ databases">
        <authorList>
            <person name="Piombo E."/>
        </authorList>
    </citation>
    <scope>NUCLEOTIDE SEQUENCE</scope>
    <source>
        <strain evidence="10">C2S</strain>
    </source>
</reference>
<sequence>MALAPSIGIDLLRMPAKGTPSRWRESDSSLISVKMVYADRATMLKAVDEIRQLLGESIVSVDSDDLDEHGYSEWSTSNTDVRPVAVVRPQTTEEVSSIARICTKYKVPIIPYGAGSSVEGNFSCPHSGVCLDLSGMDRIVAFHPEDMDIVVQAGVNWTNMNEEIKNTGLFLPLDPSPTALIGGMIATNCSGTNAMRYGTMKDYVINLTVVLSDGSVIKTRHRPRKTSAGYNLTGLFTGSEGTLGIITEATLKLAIIPENFSVATATFSTVKEAADAAFKMMRRGIPLAALEMMDDVQMKVINQSGGAGGRLWDEHPTLFLKFSGSQNAVQDSIKSAKEIAKSNSCRSFEFAKTEDEMQSLWSARKQALWANLAVRPEGTQIWSTDVAVPLSRMAELIEISKQKASELGLYNSVLGHVGDGNFHQVVMYNPHDKTERQAVSDCVDGMMVRALAMEGTVSGEHGIGLGKKKELGPATIGIMKAIKDTLDPHGSWQGLQLGFVPVNQAESPRESKRRRAYLSCERCRKRKTRCEPAPDQKQPCKRCSADNQPCEFRASRRTKRRLSLPGEDTESVSRHNHTDTNVDILALTPPASRNAPVHPLNEEEYMDDIPMADCSHEARSPTALDARARIISTHINNASDALDLLTFAASGTHAYNNPSATPSRESQVPSITSPTVASDVALSLNRAWKGFSLIKKGIVSQQEVMDYLGFFFDQLWPLKPVVPSYYRNRTTYGQLVTEEPLLVVCLVTLSSRYFSLPGDHGEIRSERIHWQAWRILQRSLQSVMWGSTTTRSLGAIASMLLLIDWHVKAINNPSDFTEGEDESHEQVDSHGFKPSSNNTDSLTGQRRYGMVSLMERLNIVSPAYRSNKMSWSLLSNAIALAHEGCCFQNESSRSKLTSSNLDSIRQEWNSLLCVFIYLADEGLATRLGLEPLLPDRSRQIVKDRFATTFAESLPNSHLWEGYFELSIETRKGRDFLLSLKSRDGSFSDLDLVPHLERLRRALHRWRRQYYDQDDVNSLLSACLLIEFYYINLFCFAPAAQAVQTGSTSLPQETLQALSEFEDQATQASHALLSIVVDFLKPSGLIKYLPVRCWLFIVAASLHLLKATLAKTKHINRAHPNIYLLHRVINAVHNGSPDDSHMAIRYAKFLGIMVQIAVPAPSRSPTMAPRARNGEVSIAVENQAEDDNGQVAYPYSFHDIAVEGVSDWNALLDLDLAPDLFMWWESMHS</sequence>
<evidence type="ECO:0000259" key="9">
    <source>
        <dbReference type="PROSITE" id="PS51387"/>
    </source>
</evidence>
<dbReference type="GO" id="GO:0000981">
    <property type="term" value="F:DNA-binding transcription factor activity, RNA polymerase II-specific"/>
    <property type="evidence" value="ECO:0007669"/>
    <property type="project" value="InterPro"/>
</dbReference>
<dbReference type="Proteomes" id="UP000760494">
    <property type="component" value="Unassembled WGS sequence"/>
</dbReference>
<dbReference type="GO" id="GO:0008720">
    <property type="term" value="F:D-lactate dehydrogenase (NAD+) activity"/>
    <property type="evidence" value="ECO:0007669"/>
    <property type="project" value="TreeGrafter"/>
</dbReference>
<feature type="domain" description="Zn(2)-C6 fungal-type" evidence="8">
    <location>
        <begin position="519"/>
        <end position="552"/>
    </location>
</feature>